<evidence type="ECO:0000313" key="5">
    <source>
        <dbReference type="Proteomes" id="UP000075424"/>
    </source>
</evidence>
<accession>A0A150NDM1</accession>
<dbReference type="Proteomes" id="UP000773850">
    <property type="component" value="Unassembled WGS sequence"/>
</dbReference>
<dbReference type="PATRIC" id="fig|1422.17.peg.1909"/>
<evidence type="ECO:0000313" key="6">
    <source>
        <dbReference type="Proteomes" id="UP000075517"/>
    </source>
</evidence>
<keyword evidence="1" id="KW-1133">Transmembrane helix</keyword>
<evidence type="ECO:0000313" key="2">
    <source>
        <dbReference type="EMBL" id="KAF6509819.1"/>
    </source>
</evidence>
<evidence type="ECO:0000256" key="1">
    <source>
        <dbReference type="SAM" id="Phobius"/>
    </source>
</evidence>
<evidence type="ECO:0000313" key="4">
    <source>
        <dbReference type="EMBL" id="KYD34790.1"/>
    </source>
</evidence>
<reference evidence="5 6" key="1">
    <citation type="submission" date="2016-01" db="EMBL/GenBank/DDBJ databases">
        <title>Draft Genome Sequences of Seven Thermophilic Sporeformers Isolated from Foods.</title>
        <authorList>
            <person name="Berendsen E.M."/>
            <person name="Wells-Bennik M.H."/>
            <person name="Krawcyk A.O."/>
            <person name="De Jong A."/>
            <person name="Holsappel S."/>
            <person name="Eijlander R.T."/>
            <person name="Kuipers O.P."/>
        </authorList>
    </citation>
    <scope>NUCLEOTIDE SEQUENCE [LARGE SCALE GENOMIC DNA]</scope>
    <source>
        <strain evidence="3 5">B4109</strain>
        <strain evidence="4 6">B4114</strain>
    </source>
</reference>
<dbReference type="EMBL" id="LQYY01000023">
    <property type="protein sequence ID" value="KYD34790.1"/>
    <property type="molecule type" value="Genomic_DNA"/>
</dbReference>
<protein>
    <submittedName>
        <fullName evidence="2">Putrescine importer</fullName>
    </submittedName>
</protein>
<sequence>MWVNLDPLSKKLGLIWIAIGLVYLIFLRLTNKDSRLSGEL</sequence>
<dbReference type="Proteomes" id="UP000075424">
    <property type="component" value="Unassembled WGS sequence"/>
</dbReference>
<dbReference type="AlphaFoldDB" id="A0A150NDM1"/>
<feature type="transmembrane region" description="Helical" evidence="1">
    <location>
        <begin position="12"/>
        <end position="30"/>
    </location>
</feature>
<name>A0A150NDM1_GEOSE</name>
<dbReference type="Proteomes" id="UP000075517">
    <property type="component" value="Unassembled WGS sequence"/>
</dbReference>
<keyword evidence="1" id="KW-0472">Membrane</keyword>
<reference evidence="2 7" key="2">
    <citation type="submission" date="2016-03" db="EMBL/GenBank/DDBJ databases">
        <title>Spore heat resistance.</title>
        <authorList>
            <person name="Boekhorst J."/>
            <person name="Berendsen E.M."/>
            <person name="Wells-Bennik M.H."/>
            <person name="Kuipers O.P."/>
        </authorList>
    </citation>
    <scope>NUCLEOTIDE SEQUENCE [LARGE SCALE GENOMIC DNA]</scope>
    <source>
        <strain evidence="2 7">GS8</strain>
    </source>
</reference>
<comment type="caution">
    <text evidence="4">The sequence shown here is derived from an EMBL/GenBank/DDBJ whole genome shotgun (WGS) entry which is preliminary data.</text>
</comment>
<proteinExistence type="predicted"/>
<keyword evidence="7" id="KW-1185">Reference proteome</keyword>
<evidence type="ECO:0000313" key="7">
    <source>
        <dbReference type="Proteomes" id="UP000773850"/>
    </source>
</evidence>
<evidence type="ECO:0000313" key="3">
    <source>
        <dbReference type="EMBL" id="KYD19566.1"/>
    </source>
</evidence>
<gene>
    <name evidence="3" type="ORF">B4109_1873</name>
    <name evidence="4" type="ORF">B4114_1772</name>
    <name evidence="2" type="ORF">GS8_1976</name>
</gene>
<organism evidence="4 6">
    <name type="scientific">Geobacillus stearothermophilus</name>
    <name type="common">Bacillus stearothermophilus</name>
    <dbReference type="NCBI Taxonomy" id="1422"/>
    <lineage>
        <taxon>Bacteria</taxon>
        <taxon>Bacillati</taxon>
        <taxon>Bacillota</taxon>
        <taxon>Bacilli</taxon>
        <taxon>Bacillales</taxon>
        <taxon>Anoxybacillaceae</taxon>
        <taxon>Geobacillus</taxon>
    </lineage>
</organism>
<dbReference type="EMBL" id="LUCS01000028">
    <property type="protein sequence ID" value="KAF6509819.1"/>
    <property type="molecule type" value="Genomic_DNA"/>
</dbReference>
<dbReference type="EMBL" id="LQYV01000154">
    <property type="protein sequence ID" value="KYD19566.1"/>
    <property type="molecule type" value="Genomic_DNA"/>
</dbReference>
<keyword evidence="1" id="KW-0812">Transmembrane</keyword>